<evidence type="ECO:0000256" key="8">
    <source>
        <dbReference type="ARBA" id="ARBA00022927"/>
    </source>
</evidence>
<dbReference type="RefSeq" id="WP_091540487.1">
    <property type="nucleotide sequence ID" value="NZ_FMUS01000004.1"/>
</dbReference>
<sequence>MGKNFSFRFDTILNLKEMQEDNKKSQLGNATQKLKKEEENLFQLLNKKNNLSYQWKERTKEAITIKEVQIHASKLKYIDEVIINQSKKVLNCESTVNNCRIQLIEATKQTKIFNKLKEKDSDVFQYQLMKNEEALLDQLVSYKTAVK</sequence>
<reference evidence="12 13" key="1">
    <citation type="submission" date="2016-10" db="EMBL/GenBank/DDBJ databases">
        <authorList>
            <person name="de Groot N.N."/>
        </authorList>
    </citation>
    <scope>NUCLEOTIDE SEQUENCE [LARGE SCALE GENOMIC DNA]</scope>
    <source>
        <strain evidence="12 13">DSM 18978</strain>
    </source>
</reference>
<evidence type="ECO:0000313" key="13">
    <source>
        <dbReference type="Proteomes" id="UP000198636"/>
    </source>
</evidence>
<dbReference type="InterPro" id="IPR012823">
    <property type="entry name" value="Flagell_FliJ"/>
</dbReference>
<evidence type="ECO:0000256" key="2">
    <source>
        <dbReference type="ARBA" id="ARBA00010004"/>
    </source>
</evidence>
<dbReference type="GO" id="GO:0006935">
    <property type="term" value="P:chemotaxis"/>
    <property type="evidence" value="ECO:0007669"/>
    <property type="project" value="UniProtKB-KW"/>
</dbReference>
<evidence type="ECO:0000256" key="6">
    <source>
        <dbReference type="ARBA" id="ARBA00022500"/>
    </source>
</evidence>
<dbReference type="GO" id="GO:0009288">
    <property type="term" value="C:bacterial-type flagellum"/>
    <property type="evidence" value="ECO:0007669"/>
    <property type="project" value="InterPro"/>
</dbReference>
<organism evidence="12 13">
    <name type="scientific">Alkaliphilus peptidifermentans DSM 18978</name>
    <dbReference type="NCBI Taxonomy" id="1120976"/>
    <lineage>
        <taxon>Bacteria</taxon>
        <taxon>Bacillati</taxon>
        <taxon>Bacillota</taxon>
        <taxon>Clostridia</taxon>
        <taxon>Peptostreptococcales</taxon>
        <taxon>Natronincolaceae</taxon>
        <taxon>Alkaliphilus</taxon>
    </lineage>
</organism>
<dbReference type="Proteomes" id="UP000198636">
    <property type="component" value="Unassembled WGS sequence"/>
</dbReference>
<evidence type="ECO:0000256" key="10">
    <source>
        <dbReference type="ARBA" id="ARBA00023225"/>
    </source>
</evidence>
<evidence type="ECO:0000256" key="3">
    <source>
        <dbReference type="ARBA" id="ARBA00020392"/>
    </source>
</evidence>
<dbReference type="GO" id="GO:0005886">
    <property type="term" value="C:plasma membrane"/>
    <property type="evidence" value="ECO:0007669"/>
    <property type="project" value="UniProtKB-SubCell"/>
</dbReference>
<keyword evidence="12" id="KW-0969">Cilium</keyword>
<dbReference type="GO" id="GO:0044781">
    <property type="term" value="P:bacterial-type flagellum organization"/>
    <property type="evidence" value="ECO:0007669"/>
    <property type="project" value="UniProtKB-KW"/>
</dbReference>
<dbReference type="AlphaFoldDB" id="A0A1G5DH92"/>
<proteinExistence type="inferred from homology"/>
<comment type="similarity">
    <text evidence="2">Belongs to the FliJ family.</text>
</comment>
<evidence type="ECO:0000256" key="5">
    <source>
        <dbReference type="ARBA" id="ARBA00022475"/>
    </source>
</evidence>
<keyword evidence="8" id="KW-0653">Protein transport</keyword>
<comment type="subcellular location">
    <subcellularLocation>
        <location evidence="1">Cell membrane</location>
        <topology evidence="1">Peripheral membrane protein</topology>
        <orientation evidence="1">Cytoplasmic side</orientation>
    </subcellularLocation>
</comment>
<dbReference type="GO" id="GO:0071973">
    <property type="term" value="P:bacterial-type flagellum-dependent cell motility"/>
    <property type="evidence" value="ECO:0007669"/>
    <property type="project" value="InterPro"/>
</dbReference>
<evidence type="ECO:0000313" key="12">
    <source>
        <dbReference type="EMBL" id="SCY14269.1"/>
    </source>
</evidence>
<keyword evidence="5" id="KW-1003">Cell membrane</keyword>
<accession>A0A1G5DH92</accession>
<keyword evidence="11" id="KW-0175">Coiled coil</keyword>
<keyword evidence="9" id="KW-0472">Membrane</keyword>
<keyword evidence="12" id="KW-0282">Flagellum</keyword>
<dbReference type="GO" id="GO:0015031">
    <property type="term" value="P:protein transport"/>
    <property type="evidence" value="ECO:0007669"/>
    <property type="project" value="UniProtKB-KW"/>
</dbReference>
<evidence type="ECO:0000256" key="4">
    <source>
        <dbReference type="ARBA" id="ARBA00022448"/>
    </source>
</evidence>
<feature type="coiled-coil region" evidence="11">
    <location>
        <begin position="20"/>
        <end position="54"/>
    </location>
</feature>
<dbReference type="STRING" id="1120976.SAMN03080606_00916"/>
<evidence type="ECO:0000256" key="1">
    <source>
        <dbReference type="ARBA" id="ARBA00004413"/>
    </source>
</evidence>
<dbReference type="NCBIfam" id="TIGR02473">
    <property type="entry name" value="flagell_FliJ"/>
    <property type="match status" value="1"/>
</dbReference>
<evidence type="ECO:0000256" key="11">
    <source>
        <dbReference type="SAM" id="Coils"/>
    </source>
</evidence>
<gene>
    <name evidence="12" type="ORF">SAMN03080606_00916</name>
</gene>
<evidence type="ECO:0000256" key="7">
    <source>
        <dbReference type="ARBA" id="ARBA00022795"/>
    </source>
</evidence>
<keyword evidence="6" id="KW-0145">Chemotaxis</keyword>
<keyword evidence="7" id="KW-1005">Bacterial flagellum biogenesis</keyword>
<dbReference type="Pfam" id="PF02050">
    <property type="entry name" value="FliJ"/>
    <property type="match status" value="1"/>
</dbReference>
<dbReference type="InterPro" id="IPR053716">
    <property type="entry name" value="Flag_assembly_chemotaxis_eff"/>
</dbReference>
<dbReference type="OrthoDB" id="1955740at2"/>
<name>A0A1G5DH92_9FIRM</name>
<evidence type="ECO:0000256" key="9">
    <source>
        <dbReference type="ARBA" id="ARBA00023136"/>
    </source>
</evidence>
<keyword evidence="13" id="KW-1185">Reference proteome</keyword>
<keyword evidence="12" id="KW-0966">Cell projection</keyword>
<dbReference type="Gene3D" id="1.10.287.1700">
    <property type="match status" value="1"/>
</dbReference>
<keyword evidence="10" id="KW-1006">Bacterial flagellum protein export</keyword>
<dbReference type="EMBL" id="FMUS01000004">
    <property type="protein sequence ID" value="SCY14269.1"/>
    <property type="molecule type" value="Genomic_DNA"/>
</dbReference>
<protein>
    <recommendedName>
        <fullName evidence="3">Flagellar FliJ protein</fullName>
    </recommendedName>
</protein>
<keyword evidence="4" id="KW-0813">Transport</keyword>